<evidence type="ECO:0000313" key="3">
    <source>
        <dbReference type="EMBL" id="TWT30357.1"/>
    </source>
</evidence>
<dbReference type="OrthoDB" id="256769at2"/>
<evidence type="ECO:0000256" key="1">
    <source>
        <dbReference type="SAM" id="MobiDB-lite"/>
    </source>
</evidence>
<feature type="transmembrane region" description="Helical" evidence="2">
    <location>
        <begin position="42"/>
        <end position="59"/>
    </location>
</feature>
<feature type="compositionally biased region" description="Low complexity" evidence="1">
    <location>
        <begin position="198"/>
        <end position="211"/>
    </location>
</feature>
<feature type="region of interest" description="Disordered" evidence="1">
    <location>
        <begin position="184"/>
        <end position="211"/>
    </location>
</feature>
<dbReference type="AlphaFoldDB" id="A0A5C5UXV7"/>
<feature type="transmembrane region" description="Helical" evidence="2">
    <location>
        <begin position="222"/>
        <end position="243"/>
    </location>
</feature>
<protein>
    <submittedName>
        <fullName evidence="3">Uncharacterized protein</fullName>
    </submittedName>
</protein>
<keyword evidence="2" id="KW-0812">Transmembrane</keyword>
<feature type="transmembrane region" description="Helical" evidence="2">
    <location>
        <begin position="382"/>
        <end position="401"/>
    </location>
</feature>
<feature type="transmembrane region" description="Helical" evidence="2">
    <location>
        <begin position="104"/>
        <end position="127"/>
    </location>
</feature>
<dbReference type="RefSeq" id="WP_146568712.1">
    <property type="nucleotide sequence ID" value="NZ_SIHJ01000005.1"/>
</dbReference>
<dbReference type="EMBL" id="SIHJ01000005">
    <property type="protein sequence ID" value="TWT30357.1"/>
    <property type="molecule type" value="Genomic_DNA"/>
</dbReference>
<keyword evidence="2" id="KW-1133">Transmembrane helix</keyword>
<dbReference type="Proteomes" id="UP000316714">
    <property type="component" value="Unassembled WGS sequence"/>
</dbReference>
<feature type="transmembrane region" description="Helical" evidence="2">
    <location>
        <begin position="432"/>
        <end position="449"/>
    </location>
</feature>
<gene>
    <name evidence="3" type="ORF">KOR34_49160</name>
</gene>
<sequence>MGDILFRYERVNPTTWAYLSSLLSIALFFKFNRFWSVRNFDLLLVILLAPGLLCIKLGLEQNATGGDGYGIEMFGYIWLFSVNAMLLLRMLLDAAMVRRPLLESNLTVGGLSFLTVSLLLFLTANVINGDPERADVFAAQRAEHVRKVETSKVEADTLDTHGPGFTLFFFLPHISTQTVLGDRAPDPPTVPVVEEQPGDGQPDAAAPTAPPASTAQEVTAKIMAIFSQMMIVLGIVLVAARHFDNLRMGIAAATLYLMLPYTAMWTGAVTQALPGALLVWAVLWYRRPLVSGALIGALCGSIYYPIFLMPLWIAFYWNRGLARFLIGFAVSILALVIVLLFTSFDISGFQPETFGNRLKQMFGLFLPRMDEQDGVWHYWNPVYRLPVIMAFLCLSMSFLVWPSQKNLGTLLSCSAALMIGTQFWHAHSGGMALAWCLPVMLLTIFRPNLEDRVAVDVVYGSRWTRKAG</sequence>
<organism evidence="3 4">
    <name type="scientific">Posidoniimonas corsicana</name>
    <dbReference type="NCBI Taxonomy" id="1938618"/>
    <lineage>
        <taxon>Bacteria</taxon>
        <taxon>Pseudomonadati</taxon>
        <taxon>Planctomycetota</taxon>
        <taxon>Planctomycetia</taxon>
        <taxon>Pirellulales</taxon>
        <taxon>Lacipirellulaceae</taxon>
        <taxon>Posidoniimonas</taxon>
    </lineage>
</organism>
<feature type="transmembrane region" description="Helical" evidence="2">
    <location>
        <begin position="15"/>
        <end position="35"/>
    </location>
</feature>
<comment type="caution">
    <text evidence="3">The sequence shown here is derived from an EMBL/GenBank/DDBJ whole genome shotgun (WGS) entry which is preliminary data.</text>
</comment>
<feature type="transmembrane region" description="Helical" evidence="2">
    <location>
        <begin position="255"/>
        <end position="283"/>
    </location>
</feature>
<feature type="transmembrane region" description="Helical" evidence="2">
    <location>
        <begin position="289"/>
        <end position="317"/>
    </location>
</feature>
<keyword evidence="4" id="KW-1185">Reference proteome</keyword>
<name>A0A5C5UXV7_9BACT</name>
<evidence type="ECO:0000313" key="4">
    <source>
        <dbReference type="Proteomes" id="UP000316714"/>
    </source>
</evidence>
<feature type="transmembrane region" description="Helical" evidence="2">
    <location>
        <begin position="324"/>
        <end position="344"/>
    </location>
</feature>
<reference evidence="3 4" key="1">
    <citation type="submission" date="2019-02" db="EMBL/GenBank/DDBJ databases">
        <title>Deep-cultivation of Planctomycetes and their phenomic and genomic characterization uncovers novel biology.</title>
        <authorList>
            <person name="Wiegand S."/>
            <person name="Jogler M."/>
            <person name="Boedeker C."/>
            <person name="Pinto D."/>
            <person name="Vollmers J."/>
            <person name="Rivas-Marin E."/>
            <person name="Kohn T."/>
            <person name="Peeters S.H."/>
            <person name="Heuer A."/>
            <person name="Rast P."/>
            <person name="Oberbeckmann S."/>
            <person name="Bunk B."/>
            <person name="Jeske O."/>
            <person name="Meyerdierks A."/>
            <person name="Storesund J.E."/>
            <person name="Kallscheuer N."/>
            <person name="Luecker S."/>
            <person name="Lage O.M."/>
            <person name="Pohl T."/>
            <person name="Merkel B.J."/>
            <person name="Hornburger P."/>
            <person name="Mueller R.-W."/>
            <person name="Bruemmer F."/>
            <person name="Labrenz M."/>
            <person name="Spormann A.M."/>
            <person name="Op Den Camp H."/>
            <person name="Overmann J."/>
            <person name="Amann R."/>
            <person name="Jetten M.S.M."/>
            <person name="Mascher T."/>
            <person name="Medema M.H."/>
            <person name="Devos D.P."/>
            <person name="Kaster A.-K."/>
            <person name="Ovreas L."/>
            <person name="Rohde M."/>
            <person name="Galperin M.Y."/>
            <person name="Jogler C."/>
        </authorList>
    </citation>
    <scope>NUCLEOTIDE SEQUENCE [LARGE SCALE GENOMIC DNA]</scope>
    <source>
        <strain evidence="3 4">KOR34</strain>
    </source>
</reference>
<feature type="transmembrane region" description="Helical" evidence="2">
    <location>
        <begin position="71"/>
        <end position="92"/>
    </location>
</feature>
<proteinExistence type="predicted"/>
<accession>A0A5C5UXV7</accession>
<keyword evidence="2" id="KW-0472">Membrane</keyword>
<evidence type="ECO:0000256" key="2">
    <source>
        <dbReference type="SAM" id="Phobius"/>
    </source>
</evidence>